<dbReference type="AlphaFoldDB" id="A0A2D1U357"/>
<name>A0A2D1U357_9SPHI</name>
<sequence>MKLKTFQKDDGYLIMEVIISSLLELLDELYVGPASNYTWVIDRYPGHGFTKAIEQIDAEQASIPIVEGGSTIAAHTEHLRWSIRVALEFFDGKMPAPDWADSWRIHKVNDQEWQKLQQDLFSAYQDLRTAIEERKDWTDQKFRQGTLALIPHAAYHLGAIKQLIIATS</sequence>
<reference evidence="2 3" key="1">
    <citation type="submission" date="2017-10" db="EMBL/GenBank/DDBJ databases">
        <title>Whole genome of Pedobacter ginsengisoli T01R-27 isolated from tomato rhizosphere.</title>
        <authorList>
            <person name="Weon H.-Y."/>
            <person name="Lee S.A."/>
            <person name="Sang M.K."/>
            <person name="Song J."/>
        </authorList>
    </citation>
    <scope>NUCLEOTIDE SEQUENCE [LARGE SCALE GENOMIC DNA]</scope>
    <source>
        <strain evidence="2 3">T01R-27</strain>
    </source>
</reference>
<keyword evidence="3" id="KW-1185">Reference proteome</keyword>
<feature type="domain" description="DinB-like" evidence="1">
    <location>
        <begin position="49"/>
        <end position="146"/>
    </location>
</feature>
<dbReference type="InterPro" id="IPR024775">
    <property type="entry name" value="DinB-like"/>
</dbReference>
<accession>A0A2D1U357</accession>
<gene>
    <name evidence="2" type="ORF">CPT03_06030</name>
</gene>
<evidence type="ECO:0000313" key="3">
    <source>
        <dbReference type="Proteomes" id="UP000223749"/>
    </source>
</evidence>
<evidence type="ECO:0000259" key="1">
    <source>
        <dbReference type="Pfam" id="PF12867"/>
    </source>
</evidence>
<dbReference type="EMBL" id="CP024091">
    <property type="protein sequence ID" value="ATP56047.1"/>
    <property type="molecule type" value="Genomic_DNA"/>
</dbReference>
<evidence type="ECO:0000313" key="2">
    <source>
        <dbReference type="EMBL" id="ATP56047.1"/>
    </source>
</evidence>
<proteinExistence type="predicted"/>
<dbReference type="Proteomes" id="UP000223749">
    <property type="component" value="Chromosome"/>
</dbReference>
<protein>
    <recommendedName>
        <fullName evidence="1">DinB-like domain-containing protein</fullName>
    </recommendedName>
</protein>
<organism evidence="2 3">
    <name type="scientific">Pedobacter ginsengisoli</name>
    <dbReference type="NCBI Taxonomy" id="363852"/>
    <lineage>
        <taxon>Bacteria</taxon>
        <taxon>Pseudomonadati</taxon>
        <taxon>Bacteroidota</taxon>
        <taxon>Sphingobacteriia</taxon>
        <taxon>Sphingobacteriales</taxon>
        <taxon>Sphingobacteriaceae</taxon>
        <taxon>Pedobacter</taxon>
    </lineage>
</organism>
<dbReference type="KEGG" id="pgs:CPT03_06030"/>
<dbReference type="InterPro" id="IPR034660">
    <property type="entry name" value="DinB/YfiT-like"/>
</dbReference>
<dbReference type="SUPFAM" id="SSF109854">
    <property type="entry name" value="DinB/YfiT-like putative metalloenzymes"/>
    <property type="match status" value="1"/>
</dbReference>
<dbReference type="Pfam" id="PF12867">
    <property type="entry name" value="DinB_2"/>
    <property type="match status" value="1"/>
</dbReference>